<dbReference type="EMBL" id="WTVP01000011">
    <property type="protein sequence ID" value="NMG15094.1"/>
    <property type="molecule type" value="Genomic_DNA"/>
</dbReference>
<gene>
    <name evidence="8" type="primary">rfbD</name>
    <name evidence="8" type="ORF">GPA24_05950</name>
</gene>
<dbReference type="NCBIfam" id="TIGR01214">
    <property type="entry name" value="rmlD"/>
    <property type="match status" value="1"/>
</dbReference>
<dbReference type="InterPro" id="IPR036291">
    <property type="entry name" value="NAD(P)-bd_dom_sf"/>
</dbReference>
<feature type="domain" description="RmlD-like substrate binding" evidence="7">
    <location>
        <begin position="1"/>
        <end position="295"/>
    </location>
</feature>
<sequence length="316" mass="33272">MKLLVTGANGQVGWELARSLMPLGDVIALDRSRCDLSRPAALAALIGELAPDVIVNAAAYTAVDRAESDETAATLINGAAPGELARVAKRSGALLVHYSTDYVFDGTKPAPYDEDDPVAPINAYGRSKLAGELAIRESGCDHLIFRTTWVFAARGGNFVRTMLRLGGERDSLQIVADQIGAPTWARNIADATALAVARAQAERQQHSFSSGVFNLASRGETSWHGFAETIFAAARAQLPGIGLKVAAVTPIPSSAYPTPAARPANSRLAPGKLQARFGIVMPRWEDALARCLDDLAGGERRGGARGDGSVTGRAAR</sequence>
<dbReference type="EC" id="1.1.1.133" evidence="3 6"/>
<evidence type="ECO:0000259" key="7">
    <source>
        <dbReference type="Pfam" id="PF04321"/>
    </source>
</evidence>
<evidence type="ECO:0000313" key="9">
    <source>
        <dbReference type="Proteomes" id="UP000633943"/>
    </source>
</evidence>
<keyword evidence="6 8" id="KW-0560">Oxidoreductase</keyword>
<dbReference type="PANTHER" id="PTHR10491:SF4">
    <property type="entry name" value="METHIONINE ADENOSYLTRANSFERASE 2 SUBUNIT BETA"/>
    <property type="match status" value="1"/>
</dbReference>
<comment type="catalytic activity">
    <reaction evidence="5 6">
        <text>dTDP-beta-L-rhamnose + NADP(+) = dTDP-4-dehydro-beta-L-rhamnose + NADPH + H(+)</text>
        <dbReference type="Rhea" id="RHEA:21796"/>
        <dbReference type="ChEBI" id="CHEBI:15378"/>
        <dbReference type="ChEBI" id="CHEBI:57510"/>
        <dbReference type="ChEBI" id="CHEBI:57783"/>
        <dbReference type="ChEBI" id="CHEBI:58349"/>
        <dbReference type="ChEBI" id="CHEBI:62830"/>
        <dbReference type="EC" id="1.1.1.133"/>
    </reaction>
</comment>
<evidence type="ECO:0000256" key="1">
    <source>
        <dbReference type="ARBA" id="ARBA00004781"/>
    </source>
</evidence>
<evidence type="ECO:0000256" key="2">
    <source>
        <dbReference type="ARBA" id="ARBA00010944"/>
    </source>
</evidence>
<comment type="caution">
    <text evidence="8">The sequence shown here is derived from an EMBL/GenBank/DDBJ whole genome shotgun (WGS) entry which is preliminary data.</text>
</comment>
<accession>A0ABX1NSZ7</accession>
<dbReference type="InterPro" id="IPR029903">
    <property type="entry name" value="RmlD-like-bd"/>
</dbReference>
<dbReference type="CDD" id="cd05254">
    <property type="entry name" value="dTDP_HR_like_SDR_e"/>
    <property type="match status" value="1"/>
</dbReference>
<dbReference type="Gene3D" id="3.40.50.720">
    <property type="entry name" value="NAD(P)-binding Rossmann-like Domain"/>
    <property type="match status" value="1"/>
</dbReference>
<dbReference type="SUPFAM" id="SSF51735">
    <property type="entry name" value="NAD(P)-binding Rossmann-fold domains"/>
    <property type="match status" value="1"/>
</dbReference>
<dbReference type="Gene3D" id="3.90.25.10">
    <property type="entry name" value="UDP-galactose 4-epimerase, domain 1"/>
    <property type="match status" value="1"/>
</dbReference>
<protein>
    <recommendedName>
        <fullName evidence="4 6">dTDP-4-dehydrorhamnose reductase</fullName>
        <ecNumber evidence="3 6">1.1.1.133</ecNumber>
    </recommendedName>
</protein>
<dbReference type="PANTHER" id="PTHR10491">
    <property type="entry name" value="DTDP-4-DEHYDRORHAMNOSE REDUCTASE"/>
    <property type="match status" value="1"/>
</dbReference>
<dbReference type="Proteomes" id="UP000633943">
    <property type="component" value="Unassembled WGS sequence"/>
</dbReference>
<dbReference type="InterPro" id="IPR005913">
    <property type="entry name" value="dTDP_dehydrorham_reduct"/>
</dbReference>
<comment type="cofactor">
    <cofactor evidence="6">
        <name>Mg(2+)</name>
        <dbReference type="ChEBI" id="CHEBI:18420"/>
    </cofactor>
    <text evidence="6">Binds 1 Mg(2+) ion per monomer.</text>
</comment>
<reference evidence="8 9" key="1">
    <citation type="submission" date="2019-12" db="EMBL/GenBank/DDBJ databases">
        <title>Comparative genomics gives insights into the taxonomy of the Azoarcus-Aromatoleum group and reveals separate origins of nif in the plant-associated Azoarcus and non-plant-associated Aromatoleum sub-groups.</title>
        <authorList>
            <person name="Lafos M."/>
            <person name="Maluk M."/>
            <person name="Batista M."/>
            <person name="Junghare M."/>
            <person name="Carmona M."/>
            <person name="Faoro H."/>
            <person name="Cruz L.M."/>
            <person name="Battistoni F."/>
            <person name="De Souza E."/>
            <person name="Pedrosa F."/>
            <person name="Chen W.-M."/>
            <person name="Poole P.S."/>
            <person name="Dixon R.A."/>
            <person name="James E.K."/>
        </authorList>
    </citation>
    <scope>NUCLEOTIDE SEQUENCE [LARGE SCALE GENOMIC DNA]</scope>
    <source>
        <strain evidence="8 9">PbN1</strain>
    </source>
</reference>
<proteinExistence type="inferred from homology"/>
<dbReference type="RefSeq" id="WP_169201803.1">
    <property type="nucleotide sequence ID" value="NZ_CP059467.1"/>
</dbReference>
<evidence type="ECO:0000256" key="5">
    <source>
        <dbReference type="ARBA" id="ARBA00048200"/>
    </source>
</evidence>
<comment type="pathway">
    <text evidence="1 6">Carbohydrate biosynthesis; dTDP-L-rhamnose biosynthesis.</text>
</comment>
<evidence type="ECO:0000313" key="8">
    <source>
        <dbReference type="EMBL" id="NMG15094.1"/>
    </source>
</evidence>
<comment type="similarity">
    <text evidence="2 6">Belongs to the dTDP-4-dehydrorhamnose reductase family.</text>
</comment>
<keyword evidence="6" id="KW-0521">NADP</keyword>
<keyword evidence="9" id="KW-1185">Reference proteome</keyword>
<dbReference type="NCBIfam" id="NF007440">
    <property type="entry name" value="PRK09987.1"/>
    <property type="match status" value="1"/>
</dbReference>
<dbReference type="GO" id="GO:0008831">
    <property type="term" value="F:dTDP-4-dehydrorhamnose reductase activity"/>
    <property type="evidence" value="ECO:0007669"/>
    <property type="project" value="UniProtKB-EC"/>
</dbReference>
<comment type="function">
    <text evidence="6">Catalyzes the reduction of dTDP-6-deoxy-L-lyxo-4-hexulose to yield dTDP-L-rhamnose.</text>
</comment>
<dbReference type="Pfam" id="PF04321">
    <property type="entry name" value="RmlD_sub_bind"/>
    <property type="match status" value="1"/>
</dbReference>
<evidence type="ECO:0000256" key="6">
    <source>
        <dbReference type="RuleBase" id="RU364082"/>
    </source>
</evidence>
<evidence type="ECO:0000256" key="4">
    <source>
        <dbReference type="ARBA" id="ARBA00017099"/>
    </source>
</evidence>
<name>A0ABX1NSZ7_9RHOO</name>
<organism evidence="8 9">
    <name type="scientific">Aromatoleum bremense</name>
    <dbReference type="NCBI Taxonomy" id="76115"/>
    <lineage>
        <taxon>Bacteria</taxon>
        <taxon>Pseudomonadati</taxon>
        <taxon>Pseudomonadota</taxon>
        <taxon>Betaproteobacteria</taxon>
        <taxon>Rhodocyclales</taxon>
        <taxon>Rhodocyclaceae</taxon>
        <taxon>Aromatoleum</taxon>
    </lineage>
</organism>
<evidence type="ECO:0000256" key="3">
    <source>
        <dbReference type="ARBA" id="ARBA00012929"/>
    </source>
</evidence>